<dbReference type="SUPFAM" id="SSF54534">
    <property type="entry name" value="FKBP-like"/>
    <property type="match status" value="1"/>
</dbReference>
<comment type="catalytic activity">
    <reaction evidence="1 6 7">
        <text>[protein]-peptidylproline (omega=180) = [protein]-peptidylproline (omega=0)</text>
        <dbReference type="Rhea" id="RHEA:16237"/>
        <dbReference type="Rhea" id="RHEA-COMP:10747"/>
        <dbReference type="Rhea" id="RHEA-COMP:10748"/>
        <dbReference type="ChEBI" id="CHEBI:83833"/>
        <dbReference type="ChEBI" id="CHEBI:83834"/>
        <dbReference type="EC" id="5.2.1.8"/>
    </reaction>
</comment>
<dbReference type="Pfam" id="PF00254">
    <property type="entry name" value="FKBP_C"/>
    <property type="match status" value="1"/>
</dbReference>
<keyword evidence="4 6" id="KW-0697">Rotamase</keyword>
<keyword evidence="3 9" id="KW-0732">Signal</keyword>
<evidence type="ECO:0000256" key="9">
    <source>
        <dbReference type="SAM" id="SignalP"/>
    </source>
</evidence>
<evidence type="ECO:0000313" key="11">
    <source>
        <dbReference type="EMBL" id="OIN56534.1"/>
    </source>
</evidence>
<dbReference type="RefSeq" id="WP_071505765.1">
    <property type="nucleotide sequence ID" value="NZ_MORL01000021.1"/>
</dbReference>
<dbReference type="Pfam" id="PF01346">
    <property type="entry name" value="FKBP_N"/>
    <property type="match status" value="1"/>
</dbReference>
<comment type="caution">
    <text evidence="11">The sequence shown here is derived from an EMBL/GenBank/DDBJ whole genome shotgun (WGS) entry which is preliminary data.</text>
</comment>
<proteinExistence type="inferred from homology"/>
<dbReference type="InterPro" id="IPR001179">
    <property type="entry name" value="PPIase_FKBP_dom"/>
</dbReference>
<dbReference type="PROSITE" id="PS50059">
    <property type="entry name" value="FKBP_PPIASE"/>
    <property type="match status" value="1"/>
</dbReference>
<dbReference type="Proteomes" id="UP000181790">
    <property type="component" value="Unassembled WGS sequence"/>
</dbReference>
<feature type="domain" description="PPIase FKBP-type" evidence="10">
    <location>
        <begin position="170"/>
        <end position="256"/>
    </location>
</feature>
<keyword evidence="12" id="KW-1185">Reference proteome</keyword>
<name>A0A1S2VCU9_9BACT</name>
<sequence length="257" mass="27256">MKVNQWTLAGLVSALFFSGNLFAQTGAAKKPVPAKKPVSTSKPQPASGTLKLASNADSISYSIGMNIAQSLKQQGMSNVNTAALASALEATLKEKPTVLSPEMANQVLGLYMQKQYEQRAAESKKVADVNKKEGEAFLTENKTKPGIVTTASGLQYQIVKEGTGAKPTPNDKVKVHYTGRLLNGQVFDSSVERGQPAEFGVTQVIAGWTEALQLMPVGSKWKLFIPSALGYGDRGAGADIGPGATLIFDVELLDIVK</sequence>
<feature type="region of interest" description="Disordered" evidence="8">
    <location>
        <begin position="29"/>
        <end position="50"/>
    </location>
</feature>
<dbReference type="Gene3D" id="3.10.50.40">
    <property type="match status" value="1"/>
</dbReference>
<evidence type="ECO:0000313" key="12">
    <source>
        <dbReference type="Proteomes" id="UP000181790"/>
    </source>
</evidence>
<dbReference type="EMBL" id="MORL01000021">
    <property type="protein sequence ID" value="OIN56534.1"/>
    <property type="molecule type" value="Genomic_DNA"/>
</dbReference>
<reference evidence="11 12" key="1">
    <citation type="submission" date="2016-10" db="EMBL/GenBank/DDBJ databases">
        <title>Arsenicibacter rosenii gen. nov., sp. nov., an efficient arsenic-methylating bacterium isolated from an arsenic-contaminated paddy soil.</title>
        <authorList>
            <person name="Huang K."/>
        </authorList>
    </citation>
    <scope>NUCLEOTIDE SEQUENCE [LARGE SCALE GENOMIC DNA]</scope>
    <source>
        <strain evidence="11 12">SM-1</strain>
    </source>
</reference>
<evidence type="ECO:0000256" key="6">
    <source>
        <dbReference type="PROSITE-ProRule" id="PRU00277"/>
    </source>
</evidence>
<dbReference type="OrthoDB" id="9814548at2"/>
<evidence type="ECO:0000259" key="10">
    <source>
        <dbReference type="PROSITE" id="PS50059"/>
    </source>
</evidence>
<feature type="chain" id="PRO_5010353170" description="Peptidyl-prolyl cis-trans isomerase" evidence="9">
    <location>
        <begin position="24"/>
        <end position="257"/>
    </location>
</feature>
<evidence type="ECO:0000256" key="1">
    <source>
        <dbReference type="ARBA" id="ARBA00000971"/>
    </source>
</evidence>
<organism evidence="11 12">
    <name type="scientific">Arsenicibacter rosenii</name>
    <dbReference type="NCBI Taxonomy" id="1750698"/>
    <lineage>
        <taxon>Bacteria</taxon>
        <taxon>Pseudomonadati</taxon>
        <taxon>Bacteroidota</taxon>
        <taxon>Cytophagia</taxon>
        <taxon>Cytophagales</taxon>
        <taxon>Spirosomataceae</taxon>
        <taxon>Arsenicibacter</taxon>
    </lineage>
</organism>
<evidence type="ECO:0000256" key="8">
    <source>
        <dbReference type="SAM" id="MobiDB-lite"/>
    </source>
</evidence>
<dbReference type="NCBIfam" id="NF008602">
    <property type="entry name" value="PRK11570.1"/>
    <property type="match status" value="1"/>
</dbReference>
<dbReference type="InterPro" id="IPR036944">
    <property type="entry name" value="PPIase_FKBP_N_sf"/>
</dbReference>
<dbReference type="InterPro" id="IPR046357">
    <property type="entry name" value="PPIase_dom_sf"/>
</dbReference>
<feature type="compositionally biased region" description="Low complexity" evidence="8">
    <location>
        <begin position="29"/>
        <end position="38"/>
    </location>
</feature>
<dbReference type="PANTHER" id="PTHR43811:SF19">
    <property type="entry name" value="39 KDA FK506-BINDING NUCLEAR PROTEIN"/>
    <property type="match status" value="1"/>
</dbReference>
<dbReference type="EC" id="5.2.1.8" evidence="7"/>
<dbReference type="InterPro" id="IPR008104">
    <property type="entry name" value="INFPOTNTIATR"/>
</dbReference>
<evidence type="ECO:0000256" key="7">
    <source>
        <dbReference type="RuleBase" id="RU003915"/>
    </source>
</evidence>
<evidence type="ECO:0000256" key="2">
    <source>
        <dbReference type="ARBA" id="ARBA00006577"/>
    </source>
</evidence>
<comment type="similarity">
    <text evidence="2 7">Belongs to the FKBP-type PPIase family.</text>
</comment>
<dbReference type="PANTHER" id="PTHR43811">
    <property type="entry name" value="FKBP-TYPE PEPTIDYL-PROLYL CIS-TRANS ISOMERASE FKPA"/>
    <property type="match status" value="1"/>
</dbReference>
<evidence type="ECO:0000256" key="4">
    <source>
        <dbReference type="ARBA" id="ARBA00023110"/>
    </source>
</evidence>
<protein>
    <recommendedName>
        <fullName evidence="7">Peptidyl-prolyl cis-trans isomerase</fullName>
        <ecNumber evidence="7">5.2.1.8</ecNumber>
    </recommendedName>
</protein>
<dbReference type="AlphaFoldDB" id="A0A1S2VCU9"/>
<gene>
    <name evidence="11" type="ORF">BLX24_23990</name>
</gene>
<evidence type="ECO:0000256" key="3">
    <source>
        <dbReference type="ARBA" id="ARBA00022729"/>
    </source>
</evidence>
<dbReference type="PRINTS" id="PR01730">
    <property type="entry name" value="INFPOTNTIATR"/>
</dbReference>
<dbReference type="GO" id="GO:0006457">
    <property type="term" value="P:protein folding"/>
    <property type="evidence" value="ECO:0007669"/>
    <property type="project" value="InterPro"/>
</dbReference>
<evidence type="ECO:0000256" key="5">
    <source>
        <dbReference type="ARBA" id="ARBA00023235"/>
    </source>
</evidence>
<dbReference type="GO" id="GO:0016020">
    <property type="term" value="C:membrane"/>
    <property type="evidence" value="ECO:0007669"/>
    <property type="project" value="InterPro"/>
</dbReference>
<dbReference type="GO" id="GO:0003755">
    <property type="term" value="F:peptidyl-prolyl cis-trans isomerase activity"/>
    <property type="evidence" value="ECO:0007669"/>
    <property type="project" value="UniProtKB-UniRule"/>
</dbReference>
<keyword evidence="5 6" id="KW-0413">Isomerase</keyword>
<dbReference type="InterPro" id="IPR000774">
    <property type="entry name" value="PPIase_FKBP_N"/>
</dbReference>
<accession>A0A1S2VCU9</accession>
<feature type="signal peptide" evidence="9">
    <location>
        <begin position="1"/>
        <end position="23"/>
    </location>
</feature>
<dbReference type="FunFam" id="3.10.50.40:FF:000045">
    <property type="entry name" value="Peptidyl-prolyl cis-trans isomerase"/>
    <property type="match status" value="1"/>
</dbReference>
<dbReference type="Gene3D" id="1.10.287.460">
    <property type="entry name" value="Peptidyl-prolyl cis-trans isomerase, FKBP-type, N-terminal domain"/>
    <property type="match status" value="1"/>
</dbReference>